<dbReference type="Proteomes" id="UP000034877">
    <property type="component" value="Unassembled WGS sequence"/>
</dbReference>
<comment type="caution">
    <text evidence="1">The sequence shown here is derived from an EMBL/GenBank/DDBJ whole genome shotgun (WGS) entry which is preliminary data.</text>
</comment>
<evidence type="ECO:0000313" key="1">
    <source>
        <dbReference type="EMBL" id="KKU91389.1"/>
    </source>
</evidence>
<dbReference type="AlphaFoldDB" id="A0A0G1UB93"/>
<proteinExistence type="predicted"/>
<protein>
    <submittedName>
        <fullName evidence="1">Uncharacterized protein</fullName>
    </submittedName>
</protein>
<accession>A0A0G1UB93</accession>
<reference evidence="1 2" key="1">
    <citation type="journal article" date="2015" name="Nature">
        <title>rRNA introns, odd ribosomes, and small enigmatic genomes across a large radiation of phyla.</title>
        <authorList>
            <person name="Brown C.T."/>
            <person name="Hug L.A."/>
            <person name="Thomas B.C."/>
            <person name="Sharon I."/>
            <person name="Castelle C.J."/>
            <person name="Singh A."/>
            <person name="Wilkins M.J."/>
            <person name="Williams K.H."/>
            <person name="Banfield J.F."/>
        </authorList>
    </citation>
    <scope>NUCLEOTIDE SEQUENCE [LARGE SCALE GENOMIC DNA]</scope>
</reference>
<evidence type="ECO:0000313" key="2">
    <source>
        <dbReference type="Proteomes" id="UP000034877"/>
    </source>
</evidence>
<name>A0A0G1UB93_9BACT</name>
<sequence>MSNDIDNKKLYKRYLLLFALGFVSALFVSSIAGPYIRDFANEGQPISTTNSAIKESEEAKSPKFGDYLVENDVWSPDQKPAPVDLTSHPDAPMYRTRLREGTAQSPNFADHFTIIEIGCGTMCQKIAVVNALNGKVYFPEFAASVGTDYQLSSRLLVVNPPERMYEAFGDDWPTWALSDYYVWQDDHFESVGRYMLRFVVDEKRN</sequence>
<organism evidence="1 2">
    <name type="scientific">Candidatus Amesbacteria bacterium GW2011_GWC1_48_10</name>
    <dbReference type="NCBI Taxonomy" id="1618365"/>
    <lineage>
        <taxon>Bacteria</taxon>
        <taxon>Candidatus Amesiibacteriota</taxon>
    </lineage>
</organism>
<gene>
    <name evidence="1" type="ORF">UY22_C0043G0010</name>
</gene>
<dbReference type="EMBL" id="LCPE01000043">
    <property type="protein sequence ID" value="KKU91389.1"/>
    <property type="molecule type" value="Genomic_DNA"/>
</dbReference>